<feature type="compositionally biased region" description="Polar residues" evidence="1">
    <location>
        <begin position="49"/>
        <end position="68"/>
    </location>
</feature>
<gene>
    <name evidence="2" type="ORF">BDY17DRAFT_301852</name>
</gene>
<feature type="region of interest" description="Disordered" evidence="1">
    <location>
        <begin position="28"/>
        <end position="84"/>
    </location>
</feature>
<organism evidence="2 3">
    <name type="scientific">Neohortaea acidophila</name>
    <dbReference type="NCBI Taxonomy" id="245834"/>
    <lineage>
        <taxon>Eukaryota</taxon>
        <taxon>Fungi</taxon>
        <taxon>Dikarya</taxon>
        <taxon>Ascomycota</taxon>
        <taxon>Pezizomycotina</taxon>
        <taxon>Dothideomycetes</taxon>
        <taxon>Dothideomycetidae</taxon>
        <taxon>Mycosphaerellales</taxon>
        <taxon>Teratosphaeriaceae</taxon>
        <taxon>Neohortaea</taxon>
    </lineage>
</organism>
<feature type="region of interest" description="Disordered" evidence="1">
    <location>
        <begin position="131"/>
        <end position="151"/>
    </location>
</feature>
<proteinExistence type="predicted"/>
<keyword evidence="3" id="KW-1185">Reference proteome</keyword>
<reference evidence="2" key="1">
    <citation type="journal article" date="2020" name="Stud. Mycol.">
        <title>101 Dothideomycetes genomes: a test case for predicting lifestyles and emergence of pathogens.</title>
        <authorList>
            <person name="Haridas S."/>
            <person name="Albert R."/>
            <person name="Binder M."/>
            <person name="Bloem J."/>
            <person name="Labutti K."/>
            <person name="Salamov A."/>
            <person name="Andreopoulos B."/>
            <person name="Baker S."/>
            <person name="Barry K."/>
            <person name="Bills G."/>
            <person name="Bluhm B."/>
            <person name="Cannon C."/>
            <person name="Castanera R."/>
            <person name="Culley D."/>
            <person name="Daum C."/>
            <person name="Ezra D."/>
            <person name="Gonzalez J."/>
            <person name="Henrissat B."/>
            <person name="Kuo A."/>
            <person name="Liang C."/>
            <person name="Lipzen A."/>
            <person name="Lutzoni F."/>
            <person name="Magnuson J."/>
            <person name="Mondo S."/>
            <person name="Nolan M."/>
            <person name="Ohm R."/>
            <person name="Pangilinan J."/>
            <person name="Park H.-J."/>
            <person name="Ramirez L."/>
            <person name="Alfaro M."/>
            <person name="Sun H."/>
            <person name="Tritt A."/>
            <person name="Yoshinaga Y."/>
            <person name="Zwiers L.-H."/>
            <person name="Turgeon B."/>
            <person name="Goodwin S."/>
            <person name="Spatafora J."/>
            <person name="Crous P."/>
            <person name="Grigoriev I."/>
        </authorList>
    </citation>
    <scope>NUCLEOTIDE SEQUENCE</scope>
    <source>
        <strain evidence="2">CBS 113389</strain>
    </source>
</reference>
<accession>A0A6A6PKE9</accession>
<dbReference type="EMBL" id="MU001639">
    <property type="protein sequence ID" value="KAF2480482.1"/>
    <property type="molecule type" value="Genomic_DNA"/>
</dbReference>
<name>A0A6A6PKE9_9PEZI</name>
<evidence type="ECO:0000313" key="2">
    <source>
        <dbReference type="EMBL" id="KAF2480482.1"/>
    </source>
</evidence>
<feature type="compositionally biased region" description="Basic residues" evidence="1">
    <location>
        <begin position="69"/>
        <end position="84"/>
    </location>
</feature>
<sequence>MTWMESEYIKTVMFSCLTFSTHQSTLIDHQNHKSSSQSHHTTLSSSQQPQINFHNNLSIDQPTSNNHQHALRTPRSQHHCRSHGSIRSRIRAVRKAHVNWFSPHINRLHQRRLLNIHWPQSLIHNVVKQRQVDDEPHDGQGQDEAELPARRCRQLVRRRRAG</sequence>
<protein>
    <submittedName>
        <fullName evidence="2">Uncharacterized protein</fullName>
    </submittedName>
</protein>
<dbReference type="Proteomes" id="UP000799767">
    <property type="component" value="Unassembled WGS sequence"/>
</dbReference>
<dbReference type="GeneID" id="54475317"/>
<evidence type="ECO:0000313" key="3">
    <source>
        <dbReference type="Proteomes" id="UP000799767"/>
    </source>
</evidence>
<dbReference type="RefSeq" id="XP_033587052.1">
    <property type="nucleotide sequence ID" value="XM_033734315.1"/>
</dbReference>
<feature type="compositionally biased region" description="Basic and acidic residues" evidence="1">
    <location>
        <begin position="131"/>
        <end position="140"/>
    </location>
</feature>
<dbReference type="AlphaFoldDB" id="A0A6A6PKE9"/>
<feature type="compositionally biased region" description="Low complexity" evidence="1">
    <location>
        <begin position="33"/>
        <end position="48"/>
    </location>
</feature>
<evidence type="ECO:0000256" key="1">
    <source>
        <dbReference type="SAM" id="MobiDB-lite"/>
    </source>
</evidence>